<dbReference type="AlphaFoldDB" id="A0AAW7V6Y4"/>
<sequence>KSSFKECIMNPRLTLTEHQRRAEAVNNVLEDIIRLYRGELSVCRAAFHFQGIQKQFDTSVFAEGITYALDRIRSENRPG</sequence>
<feature type="non-terminal residue" evidence="1">
    <location>
        <position position="1"/>
    </location>
</feature>
<gene>
    <name evidence="1" type="ORF">Q2V20_27840</name>
</gene>
<dbReference type="Proteomes" id="UP001173661">
    <property type="component" value="Unassembled WGS sequence"/>
</dbReference>
<evidence type="ECO:0000313" key="2">
    <source>
        <dbReference type="Proteomes" id="UP001173661"/>
    </source>
</evidence>
<reference evidence="1" key="1">
    <citation type="submission" date="2023-07" db="EMBL/GenBank/DDBJ databases">
        <title>High risk of intestinal colonization with ESBL-producing Escherichia coli among soldiers of military contingents in specific geographic regions.</title>
        <authorList>
            <person name="Literacka E."/>
        </authorList>
    </citation>
    <scope>NUCLEOTIDE SEQUENCE</scope>
    <source>
        <strain evidence="1">66</strain>
    </source>
</reference>
<accession>A0AAW7V6Y4</accession>
<name>A0AAW7V6Y4_ECOLX</name>
<dbReference type="RefSeq" id="WP_302311723.1">
    <property type="nucleotide sequence ID" value="NZ_JAUKXU010000165.1"/>
</dbReference>
<evidence type="ECO:0000313" key="1">
    <source>
        <dbReference type="EMBL" id="MDO2577828.1"/>
    </source>
</evidence>
<comment type="caution">
    <text evidence="1">The sequence shown here is derived from an EMBL/GenBank/DDBJ whole genome shotgun (WGS) entry which is preliminary data.</text>
</comment>
<proteinExistence type="predicted"/>
<protein>
    <submittedName>
        <fullName evidence="1">Uncharacterized protein</fullName>
    </submittedName>
</protein>
<organism evidence="1 2">
    <name type="scientific">Escherichia coli</name>
    <dbReference type="NCBI Taxonomy" id="562"/>
    <lineage>
        <taxon>Bacteria</taxon>
        <taxon>Pseudomonadati</taxon>
        <taxon>Pseudomonadota</taxon>
        <taxon>Gammaproteobacteria</taxon>
        <taxon>Enterobacterales</taxon>
        <taxon>Enterobacteriaceae</taxon>
        <taxon>Escherichia</taxon>
    </lineage>
</organism>
<dbReference type="EMBL" id="JAUKXU010000165">
    <property type="protein sequence ID" value="MDO2577828.1"/>
    <property type="molecule type" value="Genomic_DNA"/>
</dbReference>